<evidence type="ECO:0000259" key="1">
    <source>
        <dbReference type="Pfam" id="PF15919"/>
    </source>
</evidence>
<evidence type="ECO:0000313" key="2">
    <source>
        <dbReference type="EMBL" id="KKP87880.1"/>
    </source>
</evidence>
<sequence length="81" mass="9008">MTKHYKYTVVIEPQEPSGYFVTVPSLPGCSSEGETIEEALTMIKDAIDGYLDVAQEEGISIFTEQNNPIISSVELDRRVRA</sequence>
<dbReference type="AlphaFoldDB" id="A0A0G0FK76"/>
<protein>
    <recommendedName>
        <fullName evidence="1">HicB-like antitoxin of toxin-antitoxin system domain-containing protein</fullName>
    </recommendedName>
</protein>
<dbReference type="InterPro" id="IPR031807">
    <property type="entry name" value="HicB-like"/>
</dbReference>
<dbReference type="Gene3D" id="3.30.160.250">
    <property type="match status" value="1"/>
</dbReference>
<dbReference type="Proteomes" id="UP000034316">
    <property type="component" value="Unassembled WGS sequence"/>
</dbReference>
<dbReference type="PANTHER" id="PTHR34504">
    <property type="entry name" value="ANTITOXIN HICB"/>
    <property type="match status" value="1"/>
</dbReference>
<evidence type="ECO:0000313" key="3">
    <source>
        <dbReference type="Proteomes" id="UP000034316"/>
    </source>
</evidence>
<dbReference type="STRING" id="1618333.UR93_C0029G0006"/>
<dbReference type="SUPFAM" id="SSF143100">
    <property type="entry name" value="TTHA1013/TTHA0281-like"/>
    <property type="match status" value="1"/>
</dbReference>
<dbReference type="Pfam" id="PF15919">
    <property type="entry name" value="HicB_lk_antitox"/>
    <property type="match status" value="1"/>
</dbReference>
<gene>
    <name evidence="2" type="ORF">UR93_C0029G0006</name>
</gene>
<dbReference type="InterPro" id="IPR035069">
    <property type="entry name" value="TTHA1013/TTHA0281-like"/>
</dbReference>
<proteinExistence type="predicted"/>
<dbReference type="InterPro" id="IPR051404">
    <property type="entry name" value="TA_system_antitoxin"/>
</dbReference>
<comment type="caution">
    <text evidence="2">The sequence shown here is derived from an EMBL/GenBank/DDBJ whole genome shotgun (WGS) entry which is preliminary data.</text>
</comment>
<dbReference type="EMBL" id="LBRB01000029">
    <property type="protein sequence ID" value="KKP87880.1"/>
    <property type="molecule type" value="Genomic_DNA"/>
</dbReference>
<dbReference type="PANTHER" id="PTHR34504:SF2">
    <property type="entry name" value="UPF0150 PROTEIN SSL0259"/>
    <property type="match status" value="1"/>
</dbReference>
<feature type="domain" description="HicB-like antitoxin of toxin-antitoxin system" evidence="1">
    <location>
        <begin position="7"/>
        <end position="62"/>
    </location>
</feature>
<name>A0A0G0FK76_9BACT</name>
<organism evidence="2 3">
    <name type="scientific">Berkelbacteria bacterium GW2011_GWA2_35_9</name>
    <dbReference type="NCBI Taxonomy" id="1618333"/>
    <lineage>
        <taxon>Bacteria</taxon>
        <taxon>Candidatus Berkelbacteria</taxon>
    </lineage>
</organism>
<reference evidence="2 3" key="1">
    <citation type="journal article" date="2015" name="Nature">
        <title>rRNA introns, odd ribosomes, and small enigmatic genomes across a large radiation of phyla.</title>
        <authorList>
            <person name="Brown C.T."/>
            <person name="Hug L.A."/>
            <person name="Thomas B.C."/>
            <person name="Sharon I."/>
            <person name="Castelle C.J."/>
            <person name="Singh A."/>
            <person name="Wilkins M.J."/>
            <person name="Williams K.H."/>
            <person name="Banfield J.F."/>
        </authorList>
    </citation>
    <scope>NUCLEOTIDE SEQUENCE [LARGE SCALE GENOMIC DNA]</scope>
</reference>
<accession>A0A0G0FK76</accession>